<accession>A0ABP8MVM7</accession>
<evidence type="ECO:0000256" key="1">
    <source>
        <dbReference type="SAM" id="SignalP"/>
    </source>
</evidence>
<dbReference type="InterPro" id="IPR025535">
    <property type="entry name" value="DUF4421"/>
</dbReference>
<feature type="signal peptide" evidence="1">
    <location>
        <begin position="1"/>
        <end position="28"/>
    </location>
</feature>
<keyword evidence="1" id="KW-0732">Signal</keyword>
<proteinExistence type="predicted"/>
<dbReference type="Proteomes" id="UP001501410">
    <property type="component" value="Unassembled WGS sequence"/>
</dbReference>
<evidence type="ECO:0000313" key="3">
    <source>
        <dbReference type="Proteomes" id="UP001501410"/>
    </source>
</evidence>
<gene>
    <name evidence="2" type="ORF">GCM10023092_19410</name>
</gene>
<reference evidence="3" key="1">
    <citation type="journal article" date="2019" name="Int. J. Syst. Evol. Microbiol.">
        <title>The Global Catalogue of Microorganisms (GCM) 10K type strain sequencing project: providing services to taxonomists for standard genome sequencing and annotation.</title>
        <authorList>
            <consortium name="The Broad Institute Genomics Platform"/>
            <consortium name="The Broad Institute Genome Sequencing Center for Infectious Disease"/>
            <person name="Wu L."/>
            <person name="Ma J."/>
        </authorList>
    </citation>
    <scope>NUCLEOTIDE SEQUENCE [LARGE SCALE GENOMIC DNA]</scope>
    <source>
        <strain evidence="3">JCM 31921</strain>
    </source>
</reference>
<dbReference type="EMBL" id="BAABEZ010000022">
    <property type="protein sequence ID" value="GAA4455555.1"/>
    <property type="molecule type" value="Genomic_DNA"/>
</dbReference>
<comment type="caution">
    <text evidence="2">The sequence shown here is derived from an EMBL/GenBank/DDBJ whole genome shotgun (WGS) entry which is preliminary data.</text>
</comment>
<keyword evidence="3" id="KW-1185">Reference proteome</keyword>
<feature type="chain" id="PRO_5047477127" description="DUF4421 domain-containing protein" evidence="1">
    <location>
        <begin position="29"/>
        <end position="358"/>
    </location>
</feature>
<dbReference type="Pfam" id="PF14391">
    <property type="entry name" value="DUF4421"/>
    <property type="match status" value="1"/>
</dbReference>
<dbReference type="PROSITE" id="PS51257">
    <property type="entry name" value="PROKAR_LIPOPROTEIN"/>
    <property type="match status" value="1"/>
</dbReference>
<organism evidence="2 3">
    <name type="scientific">Rurimicrobium arvi</name>
    <dbReference type="NCBI Taxonomy" id="2049916"/>
    <lineage>
        <taxon>Bacteria</taxon>
        <taxon>Pseudomonadati</taxon>
        <taxon>Bacteroidota</taxon>
        <taxon>Chitinophagia</taxon>
        <taxon>Chitinophagales</taxon>
        <taxon>Chitinophagaceae</taxon>
        <taxon>Rurimicrobium</taxon>
    </lineage>
</organism>
<evidence type="ECO:0008006" key="4">
    <source>
        <dbReference type="Google" id="ProtNLM"/>
    </source>
</evidence>
<name>A0ABP8MVM7_9BACT</name>
<protein>
    <recommendedName>
        <fullName evidence="4">DUF4421 domain-containing protein</fullName>
    </recommendedName>
</protein>
<evidence type="ECO:0000313" key="2">
    <source>
        <dbReference type="EMBL" id="GAA4455555.1"/>
    </source>
</evidence>
<sequence length="358" mass="40391">MLNRKQLPFHKRIFTLICLATSCSALYAQEKKTDTATVLRLPVPEPPNRKYIGDYHRDLTLRVFGARRYYSYGLHDKGFAYNPKYFPNTPFNIGAGFNYRVLGLNIGFNLPLINDTKEHGKTRFLDLQTHFYGRKLTMDVLFQHYRGFYMPEYNFLKDGTAQDPVYIRPDIRFTNLGFSAQYLLNGKKFSIRAAFLQNETQLRSAGSPIIGGGVNLTRIAADSSIIPGNPSQDNYFDNLHFNRSSILSSQVHAGYGYTIVLPLHLFITAAVTAGIGVNFSSLNGPGERTQGIGTDAFSTARLGMGYNSRRYFAGIQYYGTLLSSSAPLIYTRQEFGAGNFRISFARRFTLKKNLIGIY</sequence>